<dbReference type="AlphaFoldDB" id="A0A059DDG0"/>
<dbReference type="InterPro" id="IPR001810">
    <property type="entry name" value="F-box_dom"/>
</dbReference>
<feature type="region of interest" description="Disordered" evidence="1">
    <location>
        <begin position="1"/>
        <end position="38"/>
    </location>
</feature>
<reference evidence="3" key="1">
    <citation type="submission" date="2013-07" db="EMBL/GenBank/DDBJ databases">
        <title>The genome of Eucalyptus grandis.</title>
        <authorList>
            <person name="Schmutz J."/>
            <person name="Hayes R."/>
            <person name="Myburg A."/>
            <person name="Tuskan G."/>
            <person name="Grattapaglia D."/>
            <person name="Rokhsar D.S."/>
        </authorList>
    </citation>
    <scope>NUCLEOTIDE SEQUENCE</scope>
    <source>
        <tissue evidence="3">Leaf extractions</tissue>
    </source>
</reference>
<protein>
    <recommendedName>
        <fullName evidence="2">F-box domain-containing protein</fullName>
    </recommendedName>
</protein>
<evidence type="ECO:0000256" key="1">
    <source>
        <dbReference type="SAM" id="MobiDB-lite"/>
    </source>
</evidence>
<dbReference type="InParanoid" id="A0A059DDG0"/>
<dbReference type="SUPFAM" id="SSF52047">
    <property type="entry name" value="RNI-like"/>
    <property type="match status" value="1"/>
</dbReference>
<organism evidence="3">
    <name type="scientific">Eucalyptus grandis</name>
    <name type="common">Flooded gum</name>
    <dbReference type="NCBI Taxonomy" id="71139"/>
    <lineage>
        <taxon>Eukaryota</taxon>
        <taxon>Viridiplantae</taxon>
        <taxon>Streptophyta</taxon>
        <taxon>Embryophyta</taxon>
        <taxon>Tracheophyta</taxon>
        <taxon>Spermatophyta</taxon>
        <taxon>Magnoliopsida</taxon>
        <taxon>eudicotyledons</taxon>
        <taxon>Gunneridae</taxon>
        <taxon>Pentapetalae</taxon>
        <taxon>rosids</taxon>
        <taxon>malvids</taxon>
        <taxon>Myrtales</taxon>
        <taxon>Myrtaceae</taxon>
        <taxon>Myrtoideae</taxon>
        <taxon>Eucalypteae</taxon>
        <taxon>Eucalyptus</taxon>
    </lineage>
</organism>
<dbReference type="PROSITE" id="PS50181">
    <property type="entry name" value="FBOX"/>
    <property type="match status" value="1"/>
</dbReference>
<feature type="domain" description="F-box" evidence="2">
    <location>
        <begin position="39"/>
        <end position="75"/>
    </location>
</feature>
<dbReference type="Pfam" id="PF24758">
    <property type="entry name" value="LRR_At5g56370"/>
    <property type="match status" value="1"/>
</dbReference>
<dbReference type="Pfam" id="PF00646">
    <property type="entry name" value="F-box"/>
    <property type="match status" value="1"/>
</dbReference>
<dbReference type="SUPFAM" id="SSF81383">
    <property type="entry name" value="F-box domain"/>
    <property type="match status" value="1"/>
</dbReference>
<evidence type="ECO:0000259" key="2">
    <source>
        <dbReference type="PROSITE" id="PS50181"/>
    </source>
</evidence>
<dbReference type="Gramene" id="KCW88484">
    <property type="protein sequence ID" value="KCW88484"/>
    <property type="gene ID" value="EUGRSUZ_A00876"/>
</dbReference>
<dbReference type="FunCoup" id="A0A059DDG0">
    <property type="interactions" value="1780"/>
</dbReference>
<gene>
    <name evidence="3" type="ORF">EUGRSUZ_A00876</name>
</gene>
<dbReference type="Gene3D" id="3.80.10.10">
    <property type="entry name" value="Ribonuclease Inhibitor"/>
    <property type="match status" value="1"/>
</dbReference>
<dbReference type="InterPro" id="IPR055411">
    <property type="entry name" value="LRR_FXL15/At3g58940/PEG3-like"/>
</dbReference>
<proteinExistence type="predicted"/>
<evidence type="ECO:0000313" key="3">
    <source>
        <dbReference type="EMBL" id="KCW88484.1"/>
    </source>
</evidence>
<dbReference type="PANTHER" id="PTHR31900">
    <property type="entry name" value="F-BOX/RNI SUPERFAMILY PROTEIN-RELATED"/>
    <property type="match status" value="1"/>
</dbReference>
<dbReference type="InterPro" id="IPR032675">
    <property type="entry name" value="LRR_dom_sf"/>
</dbReference>
<accession>A0A059DDG0</accession>
<dbReference type="InterPro" id="IPR050232">
    <property type="entry name" value="FBL13/AtMIF1-like"/>
</dbReference>
<dbReference type="PANTHER" id="PTHR31900:SF32">
    <property type="entry name" value="F-BOX_RNI_FBD-LIKE DOMAIN PROTEIN"/>
    <property type="match status" value="1"/>
</dbReference>
<dbReference type="EMBL" id="KK198753">
    <property type="protein sequence ID" value="KCW88484.1"/>
    <property type="molecule type" value="Genomic_DNA"/>
</dbReference>
<dbReference type="Gene3D" id="1.20.1280.50">
    <property type="match status" value="1"/>
</dbReference>
<name>A0A059DDG0_EUCGR</name>
<dbReference type="STRING" id="71139.A0A059DDG0"/>
<sequence>MATGGACPGSLTPRRRRRRTSTIAGDDAGEEVEQPRREHDRISLLPDAVIHHILSFLPTADVFHTRGLSSRWRALHDAVPTLAFSLPSGGAAAGRRGAAAAVEPFCAFVDAVLRLRSWTHLARFHLDLPYFTPELEPKLESWLWTATACRVKDLRVELPRAGNLCSVPRLVRDCTSLVELRLCGGRMGLEPLRGGAPNWASLRVLSMAHLRLTDDEMGAVFAGSPALESLELRCCGGAARIEVWSRRMRELVIDGWEHWSPGDPPLEVSAPHLQTLRLRGSFPRMDLTVAEADSVAEAELNFSMSIGVGDQFDNYKWPRNLARGILQKLCNATEFVVGCWFLQVLSLLENGDLPPLLPNCKSLILNTRCQSLECHGILNMIESSPQVEKLVIKMIQPFWKRLEFDRDCKALAISTHSTHRYSGPLKRKNKLKCLDQHLRRVDIVRFDPRDRRSSSFLGLVEFILEEARVLDKMLINTCKVKADGSNSVETPNARKLLEVSQSILRHRRASENARVILYFD</sequence>
<dbReference type="InterPro" id="IPR036047">
    <property type="entry name" value="F-box-like_dom_sf"/>
</dbReference>